<dbReference type="GO" id="GO:0016491">
    <property type="term" value="F:oxidoreductase activity"/>
    <property type="evidence" value="ECO:0007669"/>
    <property type="project" value="InterPro"/>
</dbReference>
<sequence>MNKTLVYLFDPLCGWCYGAGGPLPRVLQTTGLVLRLIPTGLFSGSGARAMDDDFAAYAWSNDQRIERLTGQVFSERYRDQVLADRLQAFDSGPSTLALSAVNLTSPEHEFEALKAIQAARYVDGLDVTRLETLTAVLVDLGLDAAAQRLARPDSALLQANDDRVGQGRALLRRVGGQGVPTFVLQQADDAMQLLPASAIFSDPQVFIRELNVGVKP</sequence>
<keyword evidence="2" id="KW-0413">Isomerase</keyword>
<dbReference type="CDD" id="cd03025">
    <property type="entry name" value="DsbA_FrnE_like"/>
    <property type="match status" value="1"/>
</dbReference>
<reference evidence="2 3" key="1">
    <citation type="submission" date="2018-06" db="EMBL/GenBank/DDBJ databases">
        <title>Pseudomonas diversity within urban Lake Michigan freshwaters.</title>
        <authorList>
            <person name="Batrich M."/>
            <person name="Hatzopoulos T."/>
            <person name="Putonti C."/>
        </authorList>
    </citation>
    <scope>NUCLEOTIDE SEQUENCE [LARGE SCALE GENOMIC DNA]</scope>
    <source>
        <strain evidence="2 3">LBp-160603</strain>
    </source>
</reference>
<accession>A0A2V4I367</accession>
<dbReference type="EMBL" id="QJRO01000003">
    <property type="protein sequence ID" value="PYB84241.1"/>
    <property type="molecule type" value="Genomic_DNA"/>
</dbReference>
<comment type="caution">
    <text evidence="2">The sequence shown here is derived from an EMBL/GenBank/DDBJ whole genome shotgun (WGS) entry which is preliminary data.</text>
</comment>
<dbReference type="AlphaFoldDB" id="A0A2V4I367"/>
<evidence type="ECO:0000313" key="2">
    <source>
        <dbReference type="EMBL" id="PYB84241.1"/>
    </source>
</evidence>
<dbReference type="InterPro" id="IPR036249">
    <property type="entry name" value="Thioredoxin-like_sf"/>
</dbReference>
<evidence type="ECO:0000313" key="3">
    <source>
        <dbReference type="Proteomes" id="UP000247620"/>
    </source>
</evidence>
<gene>
    <name evidence="2" type="ORF">DMX07_06775</name>
</gene>
<name>A0A2V4I367_9PSED</name>
<proteinExistence type="predicted"/>
<dbReference type="Gene3D" id="3.40.30.10">
    <property type="entry name" value="Glutaredoxin"/>
    <property type="match status" value="1"/>
</dbReference>
<dbReference type="Proteomes" id="UP000247620">
    <property type="component" value="Unassembled WGS sequence"/>
</dbReference>
<feature type="domain" description="DSBA-like thioredoxin" evidence="1">
    <location>
        <begin position="6"/>
        <end position="186"/>
    </location>
</feature>
<dbReference type="SUPFAM" id="SSF52833">
    <property type="entry name" value="Thioredoxin-like"/>
    <property type="match status" value="1"/>
</dbReference>
<dbReference type="GO" id="GO:0016853">
    <property type="term" value="F:isomerase activity"/>
    <property type="evidence" value="ECO:0007669"/>
    <property type="project" value="UniProtKB-KW"/>
</dbReference>
<evidence type="ECO:0000259" key="1">
    <source>
        <dbReference type="Pfam" id="PF01323"/>
    </source>
</evidence>
<dbReference type="Pfam" id="PF01323">
    <property type="entry name" value="DSBA"/>
    <property type="match status" value="1"/>
</dbReference>
<dbReference type="RefSeq" id="WP_110698496.1">
    <property type="nucleotide sequence ID" value="NZ_CP151184.1"/>
</dbReference>
<dbReference type="InterPro" id="IPR001853">
    <property type="entry name" value="DSBA-like_thioredoxin_dom"/>
</dbReference>
<organism evidence="2 3">
    <name type="scientific">Pseudomonas soli</name>
    <dbReference type="NCBI Taxonomy" id="1306993"/>
    <lineage>
        <taxon>Bacteria</taxon>
        <taxon>Pseudomonadati</taxon>
        <taxon>Pseudomonadota</taxon>
        <taxon>Gammaproteobacteria</taxon>
        <taxon>Pseudomonadales</taxon>
        <taxon>Pseudomonadaceae</taxon>
        <taxon>Pseudomonas</taxon>
    </lineage>
</organism>
<protein>
    <submittedName>
        <fullName evidence="2">Protein-disulfide isomerase</fullName>
    </submittedName>
</protein>